<dbReference type="EMBL" id="RFFJ01000195">
    <property type="protein sequence ID" value="RMI33073.1"/>
    <property type="molecule type" value="Genomic_DNA"/>
</dbReference>
<evidence type="ECO:0000256" key="1">
    <source>
        <dbReference type="SAM" id="MobiDB-lite"/>
    </source>
</evidence>
<dbReference type="GO" id="GO:0005737">
    <property type="term" value="C:cytoplasm"/>
    <property type="evidence" value="ECO:0007669"/>
    <property type="project" value="TreeGrafter"/>
</dbReference>
<keyword evidence="3" id="KW-1185">Reference proteome</keyword>
<evidence type="ECO:0000313" key="3">
    <source>
        <dbReference type="Proteomes" id="UP000278673"/>
    </source>
</evidence>
<dbReference type="InterPro" id="IPR013078">
    <property type="entry name" value="His_Pase_superF_clade-1"/>
</dbReference>
<reference evidence="2 3" key="1">
    <citation type="submission" date="2018-10" db="EMBL/GenBank/DDBJ databases">
        <title>Isolation, diversity and antifungal activity of actinobacteria from wheat.</title>
        <authorList>
            <person name="Han C."/>
        </authorList>
    </citation>
    <scope>NUCLEOTIDE SEQUENCE [LARGE SCALE GENOMIC DNA]</scope>
    <source>
        <strain evidence="2 3">NEAU-YY642</strain>
    </source>
</reference>
<dbReference type="PANTHER" id="PTHR48100:SF1">
    <property type="entry name" value="HISTIDINE PHOSPHATASE FAMILY PROTEIN-RELATED"/>
    <property type="match status" value="1"/>
</dbReference>
<dbReference type="InterPro" id="IPR050275">
    <property type="entry name" value="PGM_Phosphatase"/>
</dbReference>
<dbReference type="InterPro" id="IPR029033">
    <property type="entry name" value="His_PPase_superfam"/>
</dbReference>
<name>A0A3M2L963_9ACTN</name>
<dbReference type="SUPFAM" id="SSF53254">
    <property type="entry name" value="Phosphoglycerate mutase-like"/>
    <property type="match status" value="1"/>
</dbReference>
<feature type="region of interest" description="Disordered" evidence="1">
    <location>
        <begin position="202"/>
        <end position="246"/>
    </location>
</feature>
<dbReference type="PANTHER" id="PTHR48100">
    <property type="entry name" value="BROAD-SPECIFICITY PHOSPHATASE YOR283W-RELATED"/>
    <property type="match status" value="1"/>
</dbReference>
<dbReference type="GO" id="GO:0016791">
    <property type="term" value="F:phosphatase activity"/>
    <property type="evidence" value="ECO:0007669"/>
    <property type="project" value="TreeGrafter"/>
</dbReference>
<sequence length="246" mass="25988">MSSNGRTSSHALPPRLPLAGLLAVRHGESVSNVVFREAARAAVPDESLVYREVRVPLTALGREQAAALGRRLAALPEGARPDLVVCSPYARARETWEVAAEAWPGAPAALVDERLRDRETGAFELMTPLAIEARAPEEARRRAAVGEWWYRPPGGESFPDVTLRVRDFLTELAGAAPGRRALLVAHDAVVVALGLVISGLGTPPPAEATRVPNASLTGWEGDGTRLRPAFSGDTGHLAGLDGPGAP</sequence>
<dbReference type="RefSeq" id="WP_122399291.1">
    <property type="nucleotide sequence ID" value="NZ_RFFJ01000195.1"/>
</dbReference>
<evidence type="ECO:0000313" key="2">
    <source>
        <dbReference type="EMBL" id="RMI33073.1"/>
    </source>
</evidence>
<accession>A0A3M2L963</accession>
<dbReference type="SMART" id="SM00855">
    <property type="entry name" value="PGAM"/>
    <property type="match status" value="1"/>
</dbReference>
<dbReference type="Proteomes" id="UP000278673">
    <property type="component" value="Unassembled WGS sequence"/>
</dbReference>
<dbReference type="AlphaFoldDB" id="A0A3M2L963"/>
<proteinExistence type="predicted"/>
<gene>
    <name evidence="2" type="ORF">EBN88_24830</name>
</gene>
<dbReference type="Pfam" id="PF00300">
    <property type="entry name" value="His_Phos_1"/>
    <property type="match status" value="1"/>
</dbReference>
<dbReference type="CDD" id="cd07067">
    <property type="entry name" value="HP_PGM_like"/>
    <property type="match status" value="1"/>
</dbReference>
<protein>
    <submittedName>
        <fullName evidence="2">Histidine phosphatase family protein</fullName>
    </submittedName>
</protein>
<dbReference type="Gene3D" id="3.40.50.1240">
    <property type="entry name" value="Phosphoglycerate mutase-like"/>
    <property type="match status" value="1"/>
</dbReference>
<organism evidence="2 3">
    <name type="scientific">Streptomyces triticirhizae</name>
    <dbReference type="NCBI Taxonomy" id="2483353"/>
    <lineage>
        <taxon>Bacteria</taxon>
        <taxon>Bacillati</taxon>
        <taxon>Actinomycetota</taxon>
        <taxon>Actinomycetes</taxon>
        <taxon>Kitasatosporales</taxon>
        <taxon>Streptomycetaceae</taxon>
        <taxon>Streptomyces</taxon>
    </lineage>
</organism>
<comment type="caution">
    <text evidence="2">The sequence shown here is derived from an EMBL/GenBank/DDBJ whole genome shotgun (WGS) entry which is preliminary data.</text>
</comment>